<evidence type="ECO:0000256" key="15">
    <source>
        <dbReference type="ARBA" id="ARBA00023160"/>
    </source>
</evidence>
<dbReference type="SMART" id="SM00308">
    <property type="entry name" value="LH2"/>
    <property type="match status" value="1"/>
</dbReference>
<dbReference type="EC" id="1.13.11.-" evidence="20"/>
<dbReference type="InterPro" id="IPR020834">
    <property type="entry name" value="LipOase_CS"/>
</dbReference>
<evidence type="ECO:0000259" key="21">
    <source>
        <dbReference type="PROSITE" id="PS50095"/>
    </source>
</evidence>
<dbReference type="Pfam" id="PF00305">
    <property type="entry name" value="Lipoxygenase"/>
    <property type="match status" value="2"/>
</dbReference>
<dbReference type="Proteomes" id="UP000026962">
    <property type="component" value="Chromosome 2"/>
</dbReference>
<evidence type="ECO:0000256" key="18">
    <source>
        <dbReference type="PROSITE-ProRule" id="PRU00152"/>
    </source>
</evidence>
<comment type="function">
    <text evidence="20">Plant lipoxygenase may be involved in a number of diverse aspects of plant physiology including growth and development, pest resistance, and senescence or responses to wounding.</text>
</comment>
<organism evidence="23">
    <name type="scientific">Oryza punctata</name>
    <name type="common">Red rice</name>
    <dbReference type="NCBI Taxonomy" id="4537"/>
    <lineage>
        <taxon>Eukaryota</taxon>
        <taxon>Viridiplantae</taxon>
        <taxon>Streptophyta</taxon>
        <taxon>Embryophyta</taxon>
        <taxon>Tracheophyta</taxon>
        <taxon>Spermatophyta</taxon>
        <taxon>Magnoliopsida</taxon>
        <taxon>Liliopsida</taxon>
        <taxon>Poales</taxon>
        <taxon>Poaceae</taxon>
        <taxon>BOP clade</taxon>
        <taxon>Oryzoideae</taxon>
        <taxon>Oryzeae</taxon>
        <taxon>Oryzinae</taxon>
        <taxon>Oryza</taxon>
    </lineage>
</organism>
<dbReference type="Gene3D" id="3.10.450.60">
    <property type="match status" value="1"/>
</dbReference>
<accession>A0A0E0JWS0</accession>
<dbReference type="FunFam" id="1.20.245.10:FF:000002">
    <property type="entry name" value="Lipoxygenase"/>
    <property type="match status" value="1"/>
</dbReference>
<dbReference type="InterPro" id="IPR036226">
    <property type="entry name" value="LipOase_C_sf"/>
</dbReference>
<keyword evidence="15 20" id="KW-0275">Fatty acid biosynthesis</keyword>
<feature type="domain" description="PLAT" evidence="21">
    <location>
        <begin position="93"/>
        <end position="215"/>
    </location>
</feature>
<evidence type="ECO:0000256" key="10">
    <source>
        <dbReference type="ARBA" id="ARBA00022946"/>
    </source>
</evidence>
<comment type="caution">
    <text evidence="18">Lacks conserved residue(s) required for the propagation of feature annotation.</text>
</comment>
<evidence type="ECO:0000256" key="6">
    <source>
        <dbReference type="ARBA" id="ARBA00022640"/>
    </source>
</evidence>
<keyword evidence="8 20" id="KW-0925">Oxylipin biosynthesis</keyword>
<dbReference type="InterPro" id="IPR036392">
    <property type="entry name" value="PLAT/LH2_dom_sf"/>
</dbReference>
<evidence type="ECO:0000256" key="3">
    <source>
        <dbReference type="ARBA" id="ARBA00009419"/>
    </source>
</evidence>
<dbReference type="Gene3D" id="2.60.60.20">
    <property type="entry name" value="PLAT/LH2 domain"/>
    <property type="match status" value="1"/>
</dbReference>
<comment type="similarity">
    <text evidence="3 19">Belongs to the lipoxygenase family.</text>
</comment>
<dbReference type="OMA" id="MEMPEHV"/>
<evidence type="ECO:0000313" key="24">
    <source>
        <dbReference type="Proteomes" id="UP000026962"/>
    </source>
</evidence>
<evidence type="ECO:0000256" key="11">
    <source>
        <dbReference type="ARBA" id="ARBA00022964"/>
    </source>
</evidence>
<evidence type="ECO:0000256" key="7">
    <source>
        <dbReference type="ARBA" id="ARBA00022723"/>
    </source>
</evidence>
<dbReference type="GO" id="GO:0016165">
    <property type="term" value="F:linoleate 13S-lipoxygenase activity"/>
    <property type="evidence" value="ECO:0007669"/>
    <property type="project" value="UniProtKB-EC"/>
</dbReference>
<evidence type="ECO:0000313" key="23">
    <source>
        <dbReference type="EnsemblPlants" id="OPUNC02G06340.2"/>
    </source>
</evidence>
<dbReference type="PROSITE" id="PS51393">
    <property type="entry name" value="LIPOXYGENASE_3"/>
    <property type="match status" value="1"/>
</dbReference>
<dbReference type="CDD" id="cd01751">
    <property type="entry name" value="PLAT_LH2"/>
    <property type="match status" value="1"/>
</dbReference>
<comment type="subcellular location">
    <subcellularLocation>
        <location evidence="2">Plastid</location>
        <location evidence="2">Chloroplast</location>
    </subcellularLocation>
</comment>
<evidence type="ECO:0000256" key="20">
    <source>
        <dbReference type="RuleBase" id="RU003975"/>
    </source>
</evidence>
<dbReference type="Gramene" id="OPUNC02G06340.2">
    <property type="protein sequence ID" value="OPUNC02G06340.2"/>
    <property type="gene ID" value="OPUNC02G06340"/>
</dbReference>
<keyword evidence="13 19" id="KW-0408">Iron</keyword>
<dbReference type="GO" id="GO:0031408">
    <property type="term" value="P:oxylipin biosynthetic process"/>
    <property type="evidence" value="ECO:0007669"/>
    <property type="project" value="UniProtKB-UniRule"/>
</dbReference>
<dbReference type="SUPFAM" id="SSF49723">
    <property type="entry name" value="Lipase/lipooxygenase domain (PLAT/LH2 domain)"/>
    <property type="match status" value="1"/>
</dbReference>
<dbReference type="InterPro" id="IPR020833">
    <property type="entry name" value="LipOase_Fe_BS"/>
</dbReference>
<dbReference type="eggNOG" id="ENOG502QQSP">
    <property type="taxonomic scope" value="Eukaryota"/>
</dbReference>
<dbReference type="AlphaFoldDB" id="A0A0E0JWS0"/>
<comment type="pathway">
    <text evidence="20">Lipid metabolism; oxylipin biosynthesis.</text>
</comment>
<keyword evidence="11 19" id="KW-0223">Dioxygenase</keyword>
<keyword evidence="24" id="KW-1185">Reference proteome</keyword>
<dbReference type="InterPro" id="IPR001024">
    <property type="entry name" value="PLAT/LH2_dom"/>
</dbReference>
<dbReference type="InterPro" id="IPR042057">
    <property type="entry name" value="Lipoxy_PLAT/LH2"/>
</dbReference>
<feature type="domain" description="Lipoxygenase" evidence="22">
    <location>
        <begin position="218"/>
        <end position="958"/>
    </location>
</feature>
<dbReference type="STRING" id="4537.A0A0E0JWS0"/>
<dbReference type="InterPro" id="IPR001246">
    <property type="entry name" value="LipOase_plant"/>
</dbReference>
<evidence type="ECO:0000259" key="22">
    <source>
        <dbReference type="PROSITE" id="PS51393"/>
    </source>
</evidence>
<evidence type="ECO:0000256" key="5">
    <source>
        <dbReference type="ARBA" id="ARBA00022528"/>
    </source>
</evidence>
<keyword evidence="5" id="KW-0150">Chloroplast</keyword>
<evidence type="ECO:0000256" key="12">
    <source>
        <dbReference type="ARBA" id="ARBA00023002"/>
    </source>
</evidence>
<keyword evidence="9" id="KW-0276">Fatty acid metabolism</keyword>
<evidence type="ECO:0000256" key="17">
    <source>
        <dbReference type="ARBA" id="ARBA00052046"/>
    </source>
</evidence>
<evidence type="ECO:0000256" key="8">
    <source>
        <dbReference type="ARBA" id="ARBA00022767"/>
    </source>
</evidence>
<dbReference type="PANTHER" id="PTHR11771">
    <property type="entry name" value="LIPOXYGENASE"/>
    <property type="match status" value="1"/>
</dbReference>
<dbReference type="GO" id="GO:0034440">
    <property type="term" value="P:lipid oxidation"/>
    <property type="evidence" value="ECO:0007669"/>
    <property type="project" value="InterPro"/>
</dbReference>
<dbReference type="PRINTS" id="PR00087">
    <property type="entry name" value="LIPOXYGENASE"/>
</dbReference>
<reference evidence="23" key="2">
    <citation type="submission" date="2018-05" db="EMBL/GenBank/DDBJ databases">
        <title>OpunRS2 (Oryza punctata Reference Sequence Version 2).</title>
        <authorList>
            <person name="Zhang J."/>
            <person name="Kudrna D."/>
            <person name="Lee S."/>
            <person name="Talag J."/>
            <person name="Welchert J."/>
            <person name="Wing R.A."/>
        </authorList>
    </citation>
    <scope>NUCLEOTIDE SEQUENCE [LARGE SCALE GENOMIC DNA]</scope>
</reference>
<dbReference type="GO" id="GO:0006633">
    <property type="term" value="P:fatty acid biosynthetic process"/>
    <property type="evidence" value="ECO:0007669"/>
    <property type="project" value="UniProtKB-KW"/>
</dbReference>
<keyword evidence="10" id="KW-0809">Transit peptide</keyword>
<evidence type="ECO:0000256" key="14">
    <source>
        <dbReference type="ARBA" id="ARBA00023098"/>
    </source>
</evidence>
<dbReference type="GO" id="GO:0010597">
    <property type="term" value="P:green leaf volatile biosynthetic process"/>
    <property type="evidence" value="ECO:0007669"/>
    <property type="project" value="UniProtKB-ARBA"/>
</dbReference>
<evidence type="ECO:0000256" key="19">
    <source>
        <dbReference type="RuleBase" id="RU003974"/>
    </source>
</evidence>
<dbReference type="InterPro" id="IPR027433">
    <property type="entry name" value="Lipoxygenase_dom_3"/>
</dbReference>
<comment type="cofactor">
    <cofactor evidence="1 19">
        <name>Fe cation</name>
        <dbReference type="ChEBI" id="CHEBI:24875"/>
    </cofactor>
</comment>
<dbReference type="EnsemblPlants" id="OPUNC02G06340.2">
    <property type="protein sequence ID" value="OPUNC02G06340.2"/>
    <property type="gene ID" value="OPUNC02G06340"/>
</dbReference>
<dbReference type="UniPathway" id="UPA00382"/>
<evidence type="ECO:0000256" key="2">
    <source>
        <dbReference type="ARBA" id="ARBA00004229"/>
    </source>
</evidence>
<dbReference type="SUPFAM" id="SSF48484">
    <property type="entry name" value="Lipoxigenase"/>
    <property type="match status" value="1"/>
</dbReference>
<evidence type="ECO:0000256" key="16">
    <source>
        <dbReference type="ARBA" id="ARBA00051140"/>
    </source>
</evidence>
<dbReference type="InterPro" id="IPR000907">
    <property type="entry name" value="LipOase"/>
</dbReference>
<evidence type="ECO:0000256" key="9">
    <source>
        <dbReference type="ARBA" id="ARBA00022832"/>
    </source>
</evidence>
<keyword evidence="12 19" id="KW-0560">Oxidoreductase</keyword>
<dbReference type="Gene3D" id="1.20.245.10">
    <property type="entry name" value="Lipoxygenase-1, Domain 5"/>
    <property type="match status" value="1"/>
</dbReference>
<sequence length="958" mass="107424">MIHPNQPLVLSAVKNASSINAVGSPLLAASPASSPAAATAACCNLQQRRAAGRRGGAGGRLSAPPRCSTIEQAAGVSAVTVDRTLTVTATVTVQPPIGVVYAARGIDDLGDLFGKTLLLELVSSELDPSTGKEKETVSAFAHRTMKQDTYKAEFAVPATFGPVGAVLVENEHHREMFIKEIRLVTGADDSSAVTFDCNSWVHSKFDNPDRRIFFTVKSYLPAQTPKGIEALRKKELETLRGDGTGERKFFDRVYDYDVYNDLGDPDYKIEHLRPVLGGDDHPYPRRCRTGRPYTEIGNPQEFHSEPYQMVLETSLGQFRPERLDCILDPRTERRKGAVYVPRDEQFSDVKGMTFSATTLRSGLHAMLPALEPLMANQELRFPHFPAIDGLYSVGIPLPAQLTGAAAVAAAGAASSSTNMVGGVIPRLVRMIEDTTDHVLRFEVPEMFERDRFSWFRDEEFARQVLAGVNPICIQLLREFPIVSKLDPEVYGPPESALTKELLESQIVESVTVEEAMAQRRLFILDYHDVFLPYVHRVRERPETTLYGSRTVFFLTGAGTLSPLAIELTRPQSPTRPQWKRAFVHGPDATASWLWKLAKAHVLSHDTGYHQLVSHWLRTHCCVEPYIIAANRQLSRMHPVYRLLHPHFRYTMEINALARESLINADGIIEESFWPGKYAMELSSVAYAATWRFDAEALPEDLVRRGLAVRREDGDGDGELDLTIKDYPYANDGLLVWNSIKQWASDYINFYYKSDEEVAGDEEVQAWWEEVRTKGHADKKDEPWWPAVDTRDGLVGVLTTIMWVTSGHHAAVNFGQYHYGGYFPNRPTVMRKNMPVEENREEDMKKFMEMPEHVLLDTMPSKMQAIKIMATLDILSSHSPDEEYMGEYAEPAWLAEPRVKAAFERFAGRMKEIEGTVDERNHDPELRNRCGAGIVPYELLKPFSTPGVTGRGIPNSISI</sequence>
<keyword evidence="14" id="KW-0443">Lipid metabolism</keyword>
<name>A0A0E0JWS0_ORYPU</name>
<dbReference type="PROSITE" id="PS00711">
    <property type="entry name" value="LIPOXYGENASE_1"/>
    <property type="match status" value="1"/>
</dbReference>
<comment type="catalytic activity">
    <reaction evidence="16">
        <text>(9Z,12Z)-octadecadienoate + O2 = (13S)-hydroperoxy-(9Z,11E)-octadecadienoate</text>
        <dbReference type="Rhea" id="RHEA:22780"/>
        <dbReference type="ChEBI" id="CHEBI:15379"/>
        <dbReference type="ChEBI" id="CHEBI:30245"/>
        <dbReference type="ChEBI" id="CHEBI:57466"/>
        <dbReference type="EC" id="1.13.11.12"/>
    </reaction>
</comment>
<dbReference type="PRINTS" id="PR00468">
    <property type="entry name" value="PLTLPOXGNASE"/>
</dbReference>
<dbReference type="GO" id="GO:0046872">
    <property type="term" value="F:metal ion binding"/>
    <property type="evidence" value="ECO:0007669"/>
    <property type="project" value="UniProtKB-UniRule"/>
</dbReference>
<dbReference type="Gene3D" id="4.10.375.10">
    <property type="entry name" value="Lipoxygenase-1, Domain 2"/>
    <property type="match status" value="1"/>
</dbReference>
<dbReference type="InterPro" id="IPR013819">
    <property type="entry name" value="LipOase_C"/>
</dbReference>
<evidence type="ECO:0000256" key="4">
    <source>
        <dbReference type="ARBA" id="ARBA00022516"/>
    </source>
</evidence>
<dbReference type="PROSITE" id="PS00081">
    <property type="entry name" value="LIPOXYGENASE_2"/>
    <property type="match status" value="1"/>
</dbReference>
<evidence type="ECO:0000256" key="13">
    <source>
        <dbReference type="ARBA" id="ARBA00023004"/>
    </source>
</evidence>
<evidence type="ECO:0000256" key="1">
    <source>
        <dbReference type="ARBA" id="ARBA00001962"/>
    </source>
</evidence>
<keyword evidence="7 19" id="KW-0479">Metal-binding</keyword>
<proteinExistence type="inferred from homology"/>
<dbReference type="FunFam" id="3.10.450.60:FF:000005">
    <property type="entry name" value="Lipoxygenase"/>
    <property type="match status" value="1"/>
</dbReference>
<reference evidence="23" key="1">
    <citation type="submission" date="2015-04" db="UniProtKB">
        <authorList>
            <consortium name="EnsemblPlants"/>
        </authorList>
    </citation>
    <scope>IDENTIFICATION</scope>
</reference>
<dbReference type="PROSITE" id="PS50095">
    <property type="entry name" value="PLAT"/>
    <property type="match status" value="1"/>
</dbReference>
<dbReference type="Gene3D" id="4.10.372.10">
    <property type="entry name" value="Lipoxygenase-1, Domain 3"/>
    <property type="match status" value="1"/>
</dbReference>
<keyword evidence="4 20" id="KW-0444">Lipid biosynthesis</keyword>
<comment type="catalytic activity">
    <reaction evidence="17">
        <text>(9Z,12Z,15Z)-octadecatrienoate + O2 = (13S)-hydroperoxy-(9Z,11E,15Z)-octadecatrienoate</text>
        <dbReference type="Rhea" id="RHEA:34495"/>
        <dbReference type="ChEBI" id="CHEBI:15379"/>
        <dbReference type="ChEBI" id="CHEBI:32387"/>
        <dbReference type="ChEBI" id="CHEBI:58757"/>
        <dbReference type="EC" id="1.13.11.12"/>
    </reaction>
</comment>
<protein>
    <recommendedName>
        <fullName evidence="20">Lipoxygenase</fullName>
        <ecNumber evidence="20">1.13.11.-</ecNumber>
    </recommendedName>
</protein>
<dbReference type="FunFam" id="2.60.60.20:FF:000021">
    <property type="entry name" value="Lipoxygenase"/>
    <property type="match status" value="1"/>
</dbReference>
<dbReference type="Pfam" id="PF01477">
    <property type="entry name" value="PLAT"/>
    <property type="match status" value="1"/>
</dbReference>
<dbReference type="GO" id="GO:0009507">
    <property type="term" value="C:chloroplast"/>
    <property type="evidence" value="ECO:0007669"/>
    <property type="project" value="UniProtKB-SubCell"/>
</dbReference>
<keyword evidence="6" id="KW-0934">Plastid</keyword>